<evidence type="ECO:0000259" key="14">
    <source>
        <dbReference type="PROSITE" id="PS50157"/>
    </source>
</evidence>
<feature type="region of interest" description="Disordered" evidence="13">
    <location>
        <begin position="188"/>
        <end position="229"/>
    </location>
</feature>
<evidence type="ECO:0000256" key="10">
    <source>
        <dbReference type="ARBA" id="ARBA00023242"/>
    </source>
</evidence>
<feature type="compositionally biased region" description="Polar residues" evidence="13">
    <location>
        <begin position="204"/>
        <end position="229"/>
    </location>
</feature>
<dbReference type="OrthoDB" id="8922241at2759"/>
<comment type="similarity">
    <text evidence="11">Belongs to the snail C2H2-type zinc-finger protein family.</text>
</comment>
<dbReference type="FunFam" id="3.30.160.60:FF:000100">
    <property type="entry name" value="Zinc finger 45-like"/>
    <property type="match status" value="1"/>
</dbReference>
<evidence type="ECO:0000256" key="1">
    <source>
        <dbReference type="ARBA" id="ARBA00004123"/>
    </source>
</evidence>
<evidence type="ECO:0000256" key="7">
    <source>
        <dbReference type="ARBA" id="ARBA00023015"/>
    </source>
</evidence>
<proteinExistence type="inferred from homology"/>
<keyword evidence="10" id="KW-0539">Nucleus</keyword>
<keyword evidence="4" id="KW-0677">Repeat</keyword>
<evidence type="ECO:0000313" key="15">
    <source>
        <dbReference type="EMBL" id="KDR15686.1"/>
    </source>
</evidence>
<dbReference type="PROSITE" id="PS00028">
    <property type="entry name" value="ZINC_FINGER_C2H2_1"/>
    <property type="match status" value="6"/>
</dbReference>
<organism evidence="15 16">
    <name type="scientific">Zootermopsis nevadensis</name>
    <name type="common">Dampwood termite</name>
    <dbReference type="NCBI Taxonomy" id="136037"/>
    <lineage>
        <taxon>Eukaryota</taxon>
        <taxon>Metazoa</taxon>
        <taxon>Ecdysozoa</taxon>
        <taxon>Arthropoda</taxon>
        <taxon>Hexapoda</taxon>
        <taxon>Insecta</taxon>
        <taxon>Pterygota</taxon>
        <taxon>Neoptera</taxon>
        <taxon>Polyneoptera</taxon>
        <taxon>Dictyoptera</taxon>
        <taxon>Blattodea</taxon>
        <taxon>Blattoidea</taxon>
        <taxon>Termitoidae</taxon>
        <taxon>Termopsidae</taxon>
        <taxon>Zootermopsis</taxon>
    </lineage>
</organism>
<dbReference type="InterPro" id="IPR013087">
    <property type="entry name" value="Znf_C2H2_type"/>
</dbReference>
<dbReference type="PROSITE" id="PS50157">
    <property type="entry name" value="ZINC_FINGER_C2H2_2"/>
    <property type="match status" value="6"/>
</dbReference>
<dbReference type="PANTHER" id="PTHR24388">
    <property type="entry name" value="ZINC FINGER PROTEIN"/>
    <property type="match status" value="1"/>
</dbReference>
<dbReference type="PANTHER" id="PTHR24388:SF53">
    <property type="entry name" value="CHORION TRANSCRIPTION FACTOR CF2-RELATED"/>
    <property type="match status" value="1"/>
</dbReference>
<dbReference type="AlphaFoldDB" id="A0A067R815"/>
<keyword evidence="9" id="KW-0804">Transcription</keyword>
<gene>
    <name evidence="15" type="ORF">L798_09763</name>
</gene>
<sequence length="523" mass="58195">MGTVATTESLIELAKVLEFFFIGLAECGLLTTYSVQLQGTAVDFSVQIKYQFLLLQFVKSLQSVLLKIPSVPGHEYSREISTQTMGESSFTEVTLTDTSTSKVSEQLSSLVEACVFTPTEDQLEWVDDDEGRELKGEITRTTDIIMTCHPATLAAITTHNFVATPVPEVAVNSADSVLIKPCAKGSVASSENCNHAEEEESRSDSLAGTENKTEPQNTTETSYTDSATETSLENVTVMDLKPFITTSATGVLSNSIKVAFGSKQTMESLVLKTYGEEHSKECDDISGSASNIMHIVVATASPESTSVKQKECEEAEEEDGDTGSSTTMAIFICEVCEKTFQSACSLEVHQNENHRTRGQCDMCHQRFGSVQSLQEHCQTEHEGRGCFSCLLCGKRFMTKLSYRRHMDIHGGKKGAVCDMCGKTFSRPDYLQKHYMTHTGDRPYHCAVCPRQFISRSQLKVHQRTHTGIKEHVCDMCNKAFSRGDKLKEHMLRHLNIKRFHCSLCERDYAEKRDLTKHLKVHMT</sequence>
<dbReference type="FunFam" id="3.30.160.60:FF:000093">
    <property type="entry name" value="zinc finger protein 668 isoform X1"/>
    <property type="match status" value="1"/>
</dbReference>
<dbReference type="GO" id="GO:0000981">
    <property type="term" value="F:DNA-binding transcription factor activity, RNA polymerase II-specific"/>
    <property type="evidence" value="ECO:0007669"/>
    <property type="project" value="TreeGrafter"/>
</dbReference>
<feature type="domain" description="C2H2-type" evidence="14">
    <location>
        <begin position="387"/>
        <end position="414"/>
    </location>
</feature>
<evidence type="ECO:0000256" key="11">
    <source>
        <dbReference type="ARBA" id="ARBA00037948"/>
    </source>
</evidence>
<dbReference type="SUPFAM" id="SSF57667">
    <property type="entry name" value="beta-beta-alpha zinc fingers"/>
    <property type="match status" value="4"/>
</dbReference>
<dbReference type="eggNOG" id="KOG1721">
    <property type="taxonomic scope" value="Eukaryota"/>
</dbReference>
<evidence type="ECO:0000256" key="5">
    <source>
        <dbReference type="ARBA" id="ARBA00022771"/>
    </source>
</evidence>
<dbReference type="SMART" id="SM00355">
    <property type="entry name" value="ZnF_C2H2"/>
    <property type="match status" value="7"/>
</dbReference>
<evidence type="ECO:0000313" key="16">
    <source>
        <dbReference type="Proteomes" id="UP000027135"/>
    </source>
</evidence>
<evidence type="ECO:0000256" key="6">
    <source>
        <dbReference type="ARBA" id="ARBA00022833"/>
    </source>
</evidence>
<keyword evidence="16" id="KW-1185">Reference proteome</keyword>
<dbReference type="Pfam" id="PF00096">
    <property type="entry name" value="zf-C2H2"/>
    <property type="match status" value="5"/>
</dbReference>
<feature type="domain" description="C2H2-type" evidence="14">
    <location>
        <begin position="499"/>
        <end position="523"/>
    </location>
</feature>
<reference evidence="15 16" key="1">
    <citation type="journal article" date="2014" name="Nat. Commun.">
        <title>Molecular traces of alternative social organization in a termite genome.</title>
        <authorList>
            <person name="Terrapon N."/>
            <person name="Li C."/>
            <person name="Robertson H.M."/>
            <person name="Ji L."/>
            <person name="Meng X."/>
            <person name="Booth W."/>
            <person name="Chen Z."/>
            <person name="Childers C.P."/>
            <person name="Glastad K.M."/>
            <person name="Gokhale K."/>
            <person name="Gowin J."/>
            <person name="Gronenberg W."/>
            <person name="Hermansen R.A."/>
            <person name="Hu H."/>
            <person name="Hunt B.G."/>
            <person name="Huylmans A.K."/>
            <person name="Khalil S.M."/>
            <person name="Mitchell R.D."/>
            <person name="Munoz-Torres M.C."/>
            <person name="Mustard J.A."/>
            <person name="Pan H."/>
            <person name="Reese J.T."/>
            <person name="Scharf M.E."/>
            <person name="Sun F."/>
            <person name="Vogel H."/>
            <person name="Xiao J."/>
            <person name="Yang W."/>
            <person name="Yang Z."/>
            <person name="Yang Z."/>
            <person name="Zhou J."/>
            <person name="Zhu J."/>
            <person name="Brent C.S."/>
            <person name="Elsik C.G."/>
            <person name="Goodisman M.A."/>
            <person name="Liberles D.A."/>
            <person name="Roe R.M."/>
            <person name="Vargo E.L."/>
            <person name="Vilcinskas A."/>
            <person name="Wang J."/>
            <person name="Bornberg-Bauer E."/>
            <person name="Korb J."/>
            <person name="Zhang G."/>
            <person name="Liebig J."/>
        </authorList>
    </citation>
    <scope>NUCLEOTIDE SEQUENCE [LARGE SCALE GENOMIC DNA]</scope>
    <source>
        <tissue evidence="15">Whole organism</tissue>
    </source>
</reference>
<evidence type="ECO:0000256" key="12">
    <source>
        <dbReference type="PROSITE-ProRule" id="PRU00042"/>
    </source>
</evidence>
<accession>A0A067R815</accession>
<feature type="domain" description="C2H2-type" evidence="14">
    <location>
        <begin position="471"/>
        <end position="498"/>
    </location>
</feature>
<dbReference type="InterPro" id="IPR036236">
    <property type="entry name" value="Znf_C2H2_sf"/>
</dbReference>
<dbReference type="GO" id="GO:0008270">
    <property type="term" value="F:zinc ion binding"/>
    <property type="evidence" value="ECO:0007669"/>
    <property type="project" value="UniProtKB-KW"/>
</dbReference>
<evidence type="ECO:0000256" key="13">
    <source>
        <dbReference type="SAM" id="MobiDB-lite"/>
    </source>
</evidence>
<dbReference type="GO" id="GO:0000978">
    <property type="term" value="F:RNA polymerase II cis-regulatory region sequence-specific DNA binding"/>
    <property type="evidence" value="ECO:0007669"/>
    <property type="project" value="TreeGrafter"/>
</dbReference>
<name>A0A067R815_ZOONE</name>
<feature type="domain" description="C2H2-type" evidence="14">
    <location>
        <begin position="415"/>
        <end position="442"/>
    </location>
</feature>
<keyword evidence="7" id="KW-0805">Transcription regulation</keyword>
<evidence type="ECO:0000256" key="2">
    <source>
        <dbReference type="ARBA" id="ARBA00006991"/>
    </source>
</evidence>
<dbReference type="InParanoid" id="A0A067R815"/>
<dbReference type="Proteomes" id="UP000027135">
    <property type="component" value="Unassembled WGS sequence"/>
</dbReference>
<keyword evidence="8" id="KW-0238">DNA-binding</keyword>
<evidence type="ECO:0000256" key="8">
    <source>
        <dbReference type="ARBA" id="ARBA00023125"/>
    </source>
</evidence>
<dbReference type="InterPro" id="IPR050527">
    <property type="entry name" value="Snail/Krueppel_Znf"/>
</dbReference>
<dbReference type="Gene3D" id="3.30.160.60">
    <property type="entry name" value="Classic Zinc Finger"/>
    <property type="match status" value="5"/>
</dbReference>
<evidence type="ECO:0000256" key="3">
    <source>
        <dbReference type="ARBA" id="ARBA00022723"/>
    </source>
</evidence>
<feature type="domain" description="C2H2-type" evidence="14">
    <location>
        <begin position="331"/>
        <end position="359"/>
    </location>
</feature>
<keyword evidence="5 12" id="KW-0863">Zinc-finger</keyword>
<comment type="similarity">
    <text evidence="2">Belongs to the krueppel C2H2-type zinc-finger protein family.</text>
</comment>
<feature type="domain" description="C2H2-type" evidence="14">
    <location>
        <begin position="443"/>
        <end position="470"/>
    </location>
</feature>
<keyword evidence="3" id="KW-0479">Metal-binding</keyword>
<dbReference type="EMBL" id="KK852818">
    <property type="protein sequence ID" value="KDR15686.1"/>
    <property type="molecule type" value="Genomic_DNA"/>
</dbReference>
<keyword evidence="6" id="KW-0862">Zinc</keyword>
<protein>
    <submittedName>
        <fullName evidence="15">Zinc finger and SCAN domain-containing protein 22</fullName>
    </submittedName>
</protein>
<evidence type="ECO:0000256" key="4">
    <source>
        <dbReference type="ARBA" id="ARBA00022737"/>
    </source>
</evidence>
<evidence type="ECO:0000256" key="9">
    <source>
        <dbReference type="ARBA" id="ARBA00023163"/>
    </source>
</evidence>
<comment type="subcellular location">
    <subcellularLocation>
        <location evidence="1">Nucleus</location>
    </subcellularLocation>
</comment>
<dbReference type="GO" id="GO:0005634">
    <property type="term" value="C:nucleus"/>
    <property type="evidence" value="ECO:0007669"/>
    <property type="project" value="UniProtKB-SubCell"/>
</dbReference>